<feature type="compositionally biased region" description="Polar residues" evidence="1">
    <location>
        <begin position="50"/>
        <end position="93"/>
    </location>
</feature>
<feature type="compositionally biased region" description="Basic residues" evidence="1">
    <location>
        <begin position="1"/>
        <end position="14"/>
    </location>
</feature>
<keyword evidence="3" id="KW-1185">Reference proteome</keyword>
<protein>
    <submittedName>
        <fullName evidence="2">Uncharacterized protein</fullName>
    </submittedName>
</protein>
<accession>A0A9N9KSD7</accession>
<evidence type="ECO:0000313" key="3">
    <source>
        <dbReference type="Proteomes" id="UP000696280"/>
    </source>
</evidence>
<gene>
    <name evidence="2" type="ORF">HYFRA_00000986</name>
</gene>
<name>A0A9N9KSD7_9HELO</name>
<proteinExistence type="predicted"/>
<feature type="region of interest" description="Disordered" evidence="1">
    <location>
        <begin position="1"/>
        <end position="129"/>
    </location>
</feature>
<feature type="compositionally biased region" description="Acidic residues" evidence="1">
    <location>
        <begin position="157"/>
        <end position="167"/>
    </location>
</feature>
<sequence length="222" mass="25353">MPHRTSRSSSRSRGHNFTTERPHPSNDSSTRPTSNNARNFMSTMPPLRPPTSSFSAANRRLSNQNPGNAGNPWSSRQNPQYSNMSNLGNSVLPNVTRRPANRTQGATTFNVSAHTPNAGGSRAPRIPQNFQAPVVPPRRVVRFQTTHSTSEASHEDNDNDEDDEEEDQNRTDGNTWGVYDPSTGSVTWYSTYEDAREHQMREHRRQMRQYHHQMHAHHHYWI</sequence>
<evidence type="ECO:0000313" key="2">
    <source>
        <dbReference type="EMBL" id="CAG8952246.1"/>
    </source>
</evidence>
<comment type="caution">
    <text evidence="2">The sequence shown here is derived from an EMBL/GenBank/DDBJ whole genome shotgun (WGS) entry which is preliminary data.</text>
</comment>
<dbReference type="AlphaFoldDB" id="A0A9N9KSD7"/>
<dbReference type="Proteomes" id="UP000696280">
    <property type="component" value="Unassembled WGS sequence"/>
</dbReference>
<reference evidence="2" key="1">
    <citation type="submission" date="2021-07" db="EMBL/GenBank/DDBJ databases">
        <authorList>
            <person name="Durling M."/>
        </authorList>
    </citation>
    <scope>NUCLEOTIDE SEQUENCE</scope>
</reference>
<feature type="region of interest" description="Disordered" evidence="1">
    <location>
        <begin position="145"/>
        <end position="178"/>
    </location>
</feature>
<feature type="compositionally biased region" description="Polar residues" evidence="1">
    <location>
        <begin position="25"/>
        <end position="42"/>
    </location>
</feature>
<organism evidence="2 3">
    <name type="scientific">Hymenoscyphus fraxineus</name>
    <dbReference type="NCBI Taxonomy" id="746836"/>
    <lineage>
        <taxon>Eukaryota</taxon>
        <taxon>Fungi</taxon>
        <taxon>Dikarya</taxon>
        <taxon>Ascomycota</taxon>
        <taxon>Pezizomycotina</taxon>
        <taxon>Leotiomycetes</taxon>
        <taxon>Helotiales</taxon>
        <taxon>Helotiaceae</taxon>
        <taxon>Hymenoscyphus</taxon>
    </lineage>
</organism>
<feature type="compositionally biased region" description="Polar residues" evidence="1">
    <location>
        <begin position="101"/>
        <end position="115"/>
    </location>
</feature>
<evidence type="ECO:0000256" key="1">
    <source>
        <dbReference type="SAM" id="MobiDB-lite"/>
    </source>
</evidence>
<dbReference type="EMBL" id="CAJVRL010000045">
    <property type="protein sequence ID" value="CAG8952246.1"/>
    <property type="molecule type" value="Genomic_DNA"/>
</dbReference>